<feature type="compositionally biased region" description="Acidic residues" evidence="1">
    <location>
        <begin position="67"/>
        <end position="82"/>
    </location>
</feature>
<keyword evidence="3" id="KW-1185">Reference proteome</keyword>
<evidence type="ECO:0000313" key="3">
    <source>
        <dbReference type="Proteomes" id="UP000198211"/>
    </source>
</evidence>
<organism evidence="2 3">
    <name type="scientific">Phytophthora megakarya</name>
    <dbReference type="NCBI Taxonomy" id="4795"/>
    <lineage>
        <taxon>Eukaryota</taxon>
        <taxon>Sar</taxon>
        <taxon>Stramenopiles</taxon>
        <taxon>Oomycota</taxon>
        <taxon>Peronosporomycetes</taxon>
        <taxon>Peronosporales</taxon>
        <taxon>Peronosporaceae</taxon>
        <taxon>Phytophthora</taxon>
    </lineage>
</organism>
<dbReference type="AlphaFoldDB" id="A0A225UVY5"/>
<evidence type="ECO:0000313" key="2">
    <source>
        <dbReference type="EMBL" id="OWY96389.1"/>
    </source>
</evidence>
<feature type="region of interest" description="Disordered" evidence="1">
    <location>
        <begin position="270"/>
        <end position="302"/>
    </location>
</feature>
<dbReference type="EMBL" id="NBNE01011691">
    <property type="protein sequence ID" value="OWY96389.1"/>
    <property type="molecule type" value="Genomic_DNA"/>
</dbReference>
<gene>
    <name evidence="2" type="ORF">PHMEG_00033352</name>
</gene>
<proteinExistence type="predicted"/>
<protein>
    <recommendedName>
        <fullName evidence="4">Retrotransposon gag domain-containing protein</fullName>
    </recommendedName>
</protein>
<evidence type="ECO:0008006" key="4">
    <source>
        <dbReference type="Google" id="ProtNLM"/>
    </source>
</evidence>
<reference evidence="3" key="1">
    <citation type="submission" date="2017-03" db="EMBL/GenBank/DDBJ databases">
        <title>Phytopthora megakarya and P. palmivora, two closely related causual agents of cacao black pod achieved similar genome size and gene model numbers by different mechanisms.</title>
        <authorList>
            <person name="Ali S."/>
            <person name="Shao J."/>
            <person name="Larry D.J."/>
            <person name="Kronmiller B."/>
            <person name="Shen D."/>
            <person name="Strem M.D."/>
            <person name="Melnick R.L."/>
            <person name="Guiltinan M.J."/>
            <person name="Tyler B.M."/>
            <person name="Meinhardt L.W."/>
            <person name="Bailey B.A."/>
        </authorList>
    </citation>
    <scope>NUCLEOTIDE SEQUENCE [LARGE SCALE GENOMIC DNA]</scope>
    <source>
        <strain evidence="3">zdho120</strain>
    </source>
</reference>
<dbReference type="Proteomes" id="UP000198211">
    <property type="component" value="Unassembled WGS sequence"/>
</dbReference>
<dbReference type="OrthoDB" id="167584at2759"/>
<feature type="non-terminal residue" evidence="2">
    <location>
        <position position="405"/>
    </location>
</feature>
<comment type="caution">
    <text evidence="2">The sequence shown here is derived from an EMBL/GenBank/DDBJ whole genome shotgun (WGS) entry which is preliminary data.</text>
</comment>
<evidence type="ECO:0000256" key="1">
    <source>
        <dbReference type="SAM" id="MobiDB-lite"/>
    </source>
</evidence>
<sequence>MRRRLPVKRTESQVARRTAARKEESASSSSKRSQPKKAKEQTDPPPDDPNDSESSDSDNDASREGDSDSSDAEGFSSEDDDIGMTTTTTTADGTTIWSCRPYIDYTNLEKFDEKAFRDNRVNWWERFSDMASQGFWSDTMKIRQFRSRMPTAIDWFTQLPKSTRHDWKQMSRRFRKLYIGTTGSYSERYFTMKMTDHETPLQFFYRLNAAAVKAEVRFKSSSKLRESHIRRFIKKLQNDQLKTALEGHRFQSITDLERALRRHEDVWREEGYDSPVPKKPRGAAVKPISPPDGDPVRDGPKNPPEMCVLICIGPERRTQLQDNQQCTNLVQDEIIYPEQLYSEYQRSHDPIPEISEPESQDPLEVPLKPGQRYGWWGNHEHGDMHGVATIHGAVNDSRTRILLDT</sequence>
<feature type="compositionally biased region" description="Acidic residues" evidence="1">
    <location>
        <begin position="45"/>
        <end position="59"/>
    </location>
</feature>
<accession>A0A225UVY5</accession>
<name>A0A225UVY5_9STRA</name>
<feature type="region of interest" description="Disordered" evidence="1">
    <location>
        <begin position="1"/>
        <end position="89"/>
    </location>
</feature>